<dbReference type="EMBL" id="CP012075">
    <property type="protein sequence ID" value="AKU69948.1"/>
    <property type="molecule type" value="Genomic_DNA"/>
</dbReference>
<gene>
    <name evidence="8" type="ORF">ADJ77_08870</name>
</gene>
<dbReference type="Proteomes" id="UP000060345">
    <property type="component" value="Chromosome 2"/>
</dbReference>
<proteinExistence type="inferred from homology"/>
<dbReference type="PANTHER" id="PTHR45833:SF1">
    <property type="entry name" value="METHIONINE SYNTHASE"/>
    <property type="match status" value="1"/>
</dbReference>
<evidence type="ECO:0000256" key="3">
    <source>
        <dbReference type="ARBA" id="ARBA00022679"/>
    </source>
</evidence>
<name>A0A0K1NM31_9BACT</name>
<dbReference type="Pfam" id="PF02574">
    <property type="entry name" value="S-methyl_trans"/>
    <property type="match status" value="1"/>
</dbReference>
<evidence type="ECO:0000256" key="4">
    <source>
        <dbReference type="ARBA" id="ARBA00022691"/>
    </source>
</evidence>
<dbReference type="eggNOG" id="COG0646">
    <property type="taxonomic scope" value="Bacteria"/>
</dbReference>
<dbReference type="GO" id="GO:0046872">
    <property type="term" value="F:metal ion binding"/>
    <property type="evidence" value="ECO:0007669"/>
    <property type="project" value="UniProtKB-KW"/>
</dbReference>
<dbReference type="InterPro" id="IPR036589">
    <property type="entry name" value="HCY_dom_sf"/>
</dbReference>
<keyword evidence="4" id="KW-0949">S-adenosyl-L-methionine</keyword>
<keyword evidence="3" id="KW-0808">Transferase</keyword>
<evidence type="ECO:0000259" key="7">
    <source>
        <dbReference type="Pfam" id="PF02574"/>
    </source>
</evidence>
<keyword evidence="2" id="KW-0489">Methyltransferase</keyword>
<protein>
    <recommendedName>
        <fullName evidence="7">Hcy-binding domain-containing protein</fullName>
    </recommendedName>
</protein>
<keyword evidence="6" id="KW-0170">Cobalt</keyword>
<dbReference type="Gene3D" id="3.20.20.330">
    <property type="entry name" value="Homocysteine-binding-like domain"/>
    <property type="match status" value="1"/>
</dbReference>
<dbReference type="InterPro" id="IPR003726">
    <property type="entry name" value="HCY_dom"/>
</dbReference>
<evidence type="ECO:0000256" key="2">
    <source>
        <dbReference type="ARBA" id="ARBA00022603"/>
    </source>
</evidence>
<dbReference type="InterPro" id="IPR050554">
    <property type="entry name" value="Met_Synthase/Corrinoid"/>
</dbReference>
<keyword evidence="5" id="KW-0479">Metal-binding</keyword>
<evidence type="ECO:0000256" key="1">
    <source>
        <dbReference type="ARBA" id="ARBA00010398"/>
    </source>
</evidence>
<dbReference type="GO" id="GO:0050667">
    <property type="term" value="P:homocysteine metabolic process"/>
    <property type="evidence" value="ECO:0007669"/>
    <property type="project" value="TreeGrafter"/>
</dbReference>
<dbReference type="AlphaFoldDB" id="A0A0K1NM31"/>
<accession>A0A0K1NM31</accession>
<dbReference type="GO" id="GO:0008705">
    <property type="term" value="F:methionine synthase activity"/>
    <property type="evidence" value="ECO:0007669"/>
    <property type="project" value="TreeGrafter"/>
</dbReference>
<evidence type="ECO:0000256" key="5">
    <source>
        <dbReference type="ARBA" id="ARBA00022723"/>
    </source>
</evidence>
<feature type="domain" description="Hcy-binding" evidence="7">
    <location>
        <begin position="12"/>
        <end position="67"/>
    </location>
</feature>
<dbReference type="GO" id="GO:0046653">
    <property type="term" value="P:tetrahydrofolate metabolic process"/>
    <property type="evidence" value="ECO:0007669"/>
    <property type="project" value="TreeGrafter"/>
</dbReference>
<dbReference type="STRING" id="1236517.ADJ77_08870"/>
<dbReference type="SUPFAM" id="SSF82282">
    <property type="entry name" value="Homocysteine S-methyltransferase"/>
    <property type="match status" value="1"/>
</dbReference>
<dbReference type="GO" id="GO:0005829">
    <property type="term" value="C:cytosol"/>
    <property type="evidence" value="ECO:0007669"/>
    <property type="project" value="TreeGrafter"/>
</dbReference>
<evidence type="ECO:0000313" key="8">
    <source>
        <dbReference type="EMBL" id="AKU69948.1"/>
    </source>
</evidence>
<evidence type="ECO:0000313" key="9">
    <source>
        <dbReference type="Proteomes" id="UP000060345"/>
    </source>
</evidence>
<organism evidence="8 9">
    <name type="scientific">Prevotella fusca JCM 17724</name>
    <dbReference type="NCBI Taxonomy" id="1236517"/>
    <lineage>
        <taxon>Bacteria</taxon>
        <taxon>Pseudomonadati</taxon>
        <taxon>Bacteroidota</taxon>
        <taxon>Bacteroidia</taxon>
        <taxon>Bacteroidales</taxon>
        <taxon>Prevotellaceae</taxon>
        <taxon>Prevotella</taxon>
    </lineage>
</organism>
<sequence>MRLRDNIKERILILDGAMGTMIQGYDLTEKDFRGNLELLQMLNYQGNNDMLNLTRPDIIKDIHRRYLVVP</sequence>
<reference evidence="8 9" key="1">
    <citation type="submission" date="2015-07" db="EMBL/GenBank/DDBJ databases">
        <authorList>
            <person name="Noorani M."/>
        </authorList>
    </citation>
    <scope>NUCLEOTIDE SEQUENCE [LARGE SCALE GENOMIC DNA]</scope>
    <source>
        <strain evidence="8 9">W1435</strain>
    </source>
</reference>
<comment type="similarity">
    <text evidence="1">Belongs to the vitamin-B12 dependent methionine synthase family.</text>
</comment>
<dbReference type="GO" id="GO:0032259">
    <property type="term" value="P:methylation"/>
    <property type="evidence" value="ECO:0007669"/>
    <property type="project" value="UniProtKB-KW"/>
</dbReference>
<dbReference type="PANTHER" id="PTHR45833">
    <property type="entry name" value="METHIONINE SYNTHASE"/>
    <property type="match status" value="1"/>
</dbReference>
<dbReference type="KEGG" id="pfus:ADJ77_08870"/>
<evidence type="ECO:0000256" key="6">
    <source>
        <dbReference type="ARBA" id="ARBA00023285"/>
    </source>
</evidence>